<protein>
    <recommendedName>
        <fullName evidence="3">HEAT repeat-containing protein 1</fullName>
    </recommendedName>
</protein>
<dbReference type="Proteomes" id="UP001627154">
    <property type="component" value="Unassembled WGS sequence"/>
</dbReference>
<keyword evidence="2" id="KW-1185">Reference proteome</keyword>
<dbReference type="InterPro" id="IPR016024">
    <property type="entry name" value="ARM-type_fold"/>
</dbReference>
<dbReference type="AlphaFoldDB" id="A0ABD2W2D8"/>
<dbReference type="EMBL" id="JBJJXI010000141">
    <property type="protein sequence ID" value="KAL3387034.1"/>
    <property type="molecule type" value="Genomic_DNA"/>
</dbReference>
<dbReference type="PANTHER" id="PTHR21696:SF2">
    <property type="entry name" value="PROTEIN UNC-79 HOMOLOG"/>
    <property type="match status" value="1"/>
</dbReference>
<evidence type="ECO:0008006" key="3">
    <source>
        <dbReference type="Google" id="ProtNLM"/>
    </source>
</evidence>
<reference evidence="1 2" key="1">
    <citation type="journal article" date="2024" name="bioRxiv">
        <title>A reference genome for Trichogramma kaykai: A tiny desert-dwelling parasitoid wasp with competing sex-ratio distorters.</title>
        <authorList>
            <person name="Culotta J."/>
            <person name="Lindsey A.R."/>
        </authorList>
    </citation>
    <scope>NUCLEOTIDE SEQUENCE [LARGE SCALE GENOMIC DNA]</scope>
    <source>
        <strain evidence="1 2">KSX58</strain>
    </source>
</reference>
<dbReference type="SUPFAM" id="SSF48371">
    <property type="entry name" value="ARM repeat"/>
    <property type="match status" value="1"/>
</dbReference>
<dbReference type="InterPro" id="IPR024855">
    <property type="entry name" value="UNC79"/>
</dbReference>
<name>A0ABD2W2D8_9HYME</name>
<dbReference type="Gene3D" id="1.25.10.10">
    <property type="entry name" value="Leucine-rich Repeat Variant"/>
    <property type="match status" value="1"/>
</dbReference>
<dbReference type="InterPro" id="IPR011989">
    <property type="entry name" value="ARM-like"/>
</dbReference>
<accession>A0ABD2W2D8</accession>
<organism evidence="1 2">
    <name type="scientific">Trichogramma kaykai</name>
    <dbReference type="NCBI Taxonomy" id="54128"/>
    <lineage>
        <taxon>Eukaryota</taxon>
        <taxon>Metazoa</taxon>
        <taxon>Ecdysozoa</taxon>
        <taxon>Arthropoda</taxon>
        <taxon>Hexapoda</taxon>
        <taxon>Insecta</taxon>
        <taxon>Pterygota</taxon>
        <taxon>Neoptera</taxon>
        <taxon>Endopterygota</taxon>
        <taxon>Hymenoptera</taxon>
        <taxon>Apocrita</taxon>
        <taxon>Proctotrupomorpha</taxon>
        <taxon>Chalcidoidea</taxon>
        <taxon>Trichogrammatidae</taxon>
        <taxon>Trichogramma</taxon>
    </lineage>
</organism>
<evidence type="ECO:0000313" key="1">
    <source>
        <dbReference type="EMBL" id="KAL3387034.1"/>
    </source>
</evidence>
<sequence>MSGKVRTIAKPIRGTMQLRFATQIQVIYGETQISTIFRDTHLMYRLPPVEEAIEQLPLFERKIVRALQSKLVGEAEDIVGKLAGYCCDNELLRDLRDRFVNKNVADGLAMKLGNAKQQADDDMRKFGCTIRSLYNKAVAAYRRAPDISVFEREAAIYTLQVYGLCEPLQTLWELLNAENSHVAQMAVPLLLHCVKFKYGSDTFWSIVEENFNHDDWRTRFSAVGKVTLISRFMNQKLIESSPSLQTIMANILCYLIKSMDDCNVHVAQKATLYLGTIHDTAIKAFLTCLENQFDLVIIDRPIILQTLYQLHNCLSDRKVISWNFFLNRFDSIFLEAQIILGKLEGVNMIRDIQNTDSNNEIFLKKVQKAKQALSQLNGDSILTRTLSKSFNKKWPYSNSPSNINSIPTKIEFKRGSYVSSYHLYLYDIIIIV</sequence>
<gene>
    <name evidence="1" type="ORF">TKK_017612</name>
</gene>
<comment type="caution">
    <text evidence="1">The sequence shown here is derived from an EMBL/GenBank/DDBJ whole genome shotgun (WGS) entry which is preliminary data.</text>
</comment>
<proteinExistence type="predicted"/>
<evidence type="ECO:0000313" key="2">
    <source>
        <dbReference type="Proteomes" id="UP001627154"/>
    </source>
</evidence>
<dbReference type="PANTHER" id="PTHR21696">
    <property type="entry name" value="PROTEIN UNC-79 HOMOLOG"/>
    <property type="match status" value="1"/>
</dbReference>